<name>A0A4Y3R0Z4_STRCI</name>
<evidence type="ECO:0000313" key="3">
    <source>
        <dbReference type="Proteomes" id="UP000319210"/>
    </source>
</evidence>
<gene>
    <name evidence="2" type="ORF">SCA03_39160</name>
</gene>
<evidence type="ECO:0000256" key="1">
    <source>
        <dbReference type="SAM" id="Phobius"/>
    </source>
</evidence>
<dbReference type="Proteomes" id="UP000319210">
    <property type="component" value="Unassembled WGS sequence"/>
</dbReference>
<reference evidence="2 3" key="1">
    <citation type="submission" date="2019-06" db="EMBL/GenBank/DDBJ databases">
        <title>Whole genome shotgun sequence of Streptomyces cacaoi subsp. cacaoi NBRC 12748.</title>
        <authorList>
            <person name="Hosoyama A."/>
            <person name="Uohara A."/>
            <person name="Ohji S."/>
            <person name="Ichikawa N."/>
        </authorList>
    </citation>
    <scope>NUCLEOTIDE SEQUENCE [LARGE SCALE GENOMIC DNA]</scope>
    <source>
        <strain evidence="2 3">NBRC 12748</strain>
    </source>
</reference>
<feature type="transmembrane region" description="Helical" evidence="1">
    <location>
        <begin position="21"/>
        <end position="40"/>
    </location>
</feature>
<dbReference type="AlphaFoldDB" id="A0A4Y3R0Z4"/>
<keyword evidence="1" id="KW-1133">Transmembrane helix</keyword>
<comment type="caution">
    <text evidence="2">The sequence shown here is derived from an EMBL/GenBank/DDBJ whole genome shotgun (WGS) entry which is preliminary data.</text>
</comment>
<evidence type="ECO:0000313" key="2">
    <source>
        <dbReference type="EMBL" id="GEB51365.1"/>
    </source>
</evidence>
<sequence length="339" mass="35396">MYHSSLGTPDRGPRTPGRTGMLVLVVGVLLVQLGFLLSYIGSFHHPEPQRIPLAVAGPQQAAQKLDALPGEPVRTTVVKDEAAARKRIMERDAEGAYVMDPRGSTDTLLVASGAGGPQAQALRRAGERVAAEEDRTVRVRDVAPSGDQDYESLTAFYLIVGWLVGGYLVASLLGVTAGTRPASTGRAGLRLAGIALYSVLSGLGGAIIVDTVLGALPGHFVQLWWLGALLVFGTAAVTMALEAFFGIVGIGLAVVLFVVLGNPSAGGAFQKHLVPPFWRAIGDWIPTGAGTTAVRNIVYFSGNALATPLVVLAVWAAAGTLLLLAGSVRRREPVMPLPL</sequence>
<feature type="transmembrane region" description="Helical" evidence="1">
    <location>
        <begin position="305"/>
        <end position="325"/>
    </location>
</feature>
<proteinExistence type="predicted"/>
<feature type="transmembrane region" description="Helical" evidence="1">
    <location>
        <begin position="248"/>
        <end position="269"/>
    </location>
</feature>
<feature type="transmembrane region" description="Helical" evidence="1">
    <location>
        <begin position="221"/>
        <end position="241"/>
    </location>
</feature>
<keyword evidence="1" id="KW-0472">Membrane</keyword>
<keyword evidence="1" id="KW-0812">Transmembrane</keyword>
<accession>A0A4Y3R0Z4</accession>
<feature type="transmembrane region" description="Helical" evidence="1">
    <location>
        <begin position="187"/>
        <end position="209"/>
    </location>
</feature>
<organism evidence="2 3">
    <name type="scientific">Streptomyces cacaoi</name>
    <dbReference type="NCBI Taxonomy" id="1898"/>
    <lineage>
        <taxon>Bacteria</taxon>
        <taxon>Bacillati</taxon>
        <taxon>Actinomycetota</taxon>
        <taxon>Actinomycetes</taxon>
        <taxon>Kitasatosporales</taxon>
        <taxon>Streptomycetaceae</taxon>
        <taxon>Streptomyces</taxon>
    </lineage>
</organism>
<protein>
    <submittedName>
        <fullName evidence="2">Membrane protein</fullName>
    </submittedName>
</protein>
<feature type="transmembrane region" description="Helical" evidence="1">
    <location>
        <begin position="155"/>
        <end position="175"/>
    </location>
</feature>
<keyword evidence="3" id="KW-1185">Reference proteome</keyword>
<dbReference type="EMBL" id="BJMM01000020">
    <property type="protein sequence ID" value="GEB51365.1"/>
    <property type="molecule type" value="Genomic_DNA"/>
</dbReference>
<dbReference type="RefSeq" id="WP_230988814.1">
    <property type="nucleotide sequence ID" value="NZ_BJMM01000020.1"/>
</dbReference>